<sequence length="41" mass="5158">MLFNIYKSHEFIRYKFLLRALNFVNFIKNRNSFYGFIKFCN</sequence>
<evidence type="ECO:0000313" key="1">
    <source>
        <dbReference type="EMBL" id="ABS50925.1"/>
    </source>
</evidence>
<dbReference type="HOGENOM" id="CLU_3267148_0_0_7"/>
<proteinExistence type="predicted"/>
<protein>
    <submittedName>
        <fullName evidence="1">Uncharacterized protein</fullName>
    </submittedName>
</protein>
<evidence type="ECO:0000313" key="2">
    <source>
        <dbReference type="Proteomes" id="UP000002407"/>
    </source>
</evidence>
<reference evidence="2" key="1">
    <citation type="submission" date="2007-07" db="EMBL/GenBank/DDBJ databases">
        <title>Complete genome sequence of Campylobacter hominis ATCC BAA-381, a commensal isolated from the human gastrointestinal tract.</title>
        <authorList>
            <person name="Fouts D.E."/>
            <person name="Mongodin E.F."/>
            <person name="Puiu D."/>
            <person name="Sebastian Y."/>
            <person name="Miller W.G."/>
            <person name="Mandrell R.E."/>
            <person name="Nelson K.E."/>
        </authorList>
    </citation>
    <scope>NUCLEOTIDE SEQUENCE [LARGE SCALE GENOMIC DNA]</scope>
    <source>
        <strain evidence="2">ATCC BAA-381 / DSM 21671 / CCUG 45161 / LMG 19568 / NCTC 13146 / CH001A</strain>
    </source>
</reference>
<dbReference type="Proteomes" id="UP000002407">
    <property type="component" value="Chromosome"/>
</dbReference>
<dbReference type="STRING" id="360107.CHAB381_1687"/>
<dbReference type="KEGG" id="cha:CHAB381_1687"/>
<accession>A7I3V8</accession>
<dbReference type="EMBL" id="CP000776">
    <property type="protein sequence ID" value="ABS50925.1"/>
    <property type="molecule type" value="Genomic_DNA"/>
</dbReference>
<gene>
    <name evidence="1" type="ordered locus">CHAB381_1687</name>
</gene>
<keyword evidence="2" id="KW-1185">Reference proteome</keyword>
<name>A7I3V8_CAMHC</name>
<dbReference type="AlphaFoldDB" id="A7I3V8"/>
<organism evidence="1 2">
    <name type="scientific">Campylobacter hominis (strain ATCC BAA-381 / DSM 21671 / CCUG 45161 / LMG 19568 / NCTC 13146 / CH001A)</name>
    <dbReference type="NCBI Taxonomy" id="360107"/>
    <lineage>
        <taxon>Bacteria</taxon>
        <taxon>Pseudomonadati</taxon>
        <taxon>Campylobacterota</taxon>
        <taxon>Epsilonproteobacteria</taxon>
        <taxon>Campylobacterales</taxon>
        <taxon>Campylobacteraceae</taxon>
        <taxon>Campylobacter</taxon>
    </lineage>
</organism>